<organism evidence="2 3">
    <name type="scientific">Phytophthora fragariaefolia</name>
    <dbReference type="NCBI Taxonomy" id="1490495"/>
    <lineage>
        <taxon>Eukaryota</taxon>
        <taxon>Sar</taxon>
        <taxon>Stramenopiles</taxon>
        <taxon>Oomycota</taxon>
        <taxon>Peronosporomycetes</taxon>
        <taxon>Peronosporales</taxon>
        <taxon>Peronosporaceae</taxon>
        <taxon>Phytophthora</taxon>
    </lineage>
</organism>
<feature type="region of interest" description="Disordered" evidence="1">
    <location>
        <begin position="106"/>
        <end position="132"/>
    </location>
</feature>
<evidence type="ECO:0000313" key="3">
    <source>
        <dbReference type="Proteomes" id="UP001165121"/>
    </source>
</evidence>
<dbReference type="EMBL" id="BSXT01001658">
    <property type="protein sequence ID" value="GMF44284.1"/>
    <property type="molecule type" value="Genomic_DNA"/>
</dbReference>
<feature type="region of interest" description="Disordered" evidence="1">
    <location>
        <begin position="1"/>
        <end position="46"/>
    </location>
</feature>
<evidence type="ECO:0000313" key="2">
    <source>
        <dbReference type="EMBL" id="GMF44284.1"/>
    </source>
</evidence>
<proteinExistence type="predicted"/>
<name>A0A9W7CUX7_9STRA</name>
<dbReference type="OrthoDB" id="125581at2759"/>
<gene>
    <name evidence="2" type="ORF">Pfra01_001534500</name>
</gene>
<dbReference type="AlphaFoldDB" id="A0A9W7CUX7"/>
<dbReference type="Proteomes" id="UP001165121">
    <property type="component" value="Unassembled WGS sequence"/>
</dbReference>
<reference evidence="2" key="1">
    <citation type="submission" date="2023-04" db="EMBL/GenBank/DDBJ databases">
        <title>Phytophthora fragariaefolia NBRC 109709.</title>
        <authorList>
            <person name="Ichikawa N."/>
            <person name="Sato H."/>
            <person name="Tonouchi N."/>
        </authorList>
    </citation>
    <scope>NUCLEOTIDE SEQUENCE</scope>
    <source>
        <strain evidence="2">NBRC 109709</strain>
    </source>
</reference>
<keyword evidence="3" id="KW-1185">Reference proteome</keyword>
<protein>
    <submittedName>
        <fullName evidence="2">Unnamed protein product</fullName>
    </submittedName>
</protein>
<comment type="caution">
    <text evidence="2">The sequence shown here is derived from an EMBL/GenBank/DDBJ whole genome shotgun (WGS) entry which is preliminary data.</text>
</comment>
<accession>A0A9W7CUX7</accession>
<evidence type="ECO:0000256" key="1">
    <source>
        <dbReference type="SAM" id="MobiDB-lite"/>
    </source>
</evidence>
<sequence length="226" mass="25850">MNQEEPQESRSRDGGDDEAAVKSVDQDKQAGEGCHASWSAGVSGTTTQEECVSAGHRGRRQSWYAPDAYGRTRRCTNRARRANARCMGKGGIFPELRFPLSGTQYQVHRPPSVDARPRQAPMDQPHVPSTKESKLALRTFDGSEVYNGLGSGFEQWMLLLIEQVEMAEMAHCYRWAERAKVNKFAEHLRGRVEKYFQQHEQRWWGNTSQFVVYHGADERRIPREHL</sequence>